<name>A0AAV2B2L2_9ARAC</name>
<gene>
    <name evidence="1" type="ORF">LARSCL_LOCUS16265</name>
</gene>
<evidence type="ECO:0000313" key="2">
    <source>
        <dbReference type="Proteomes" id="UP001497382"/>
    </source>
</evidence>
<organism evidence="1 2">
    <name type="scientific">Larinioides sclopetarius</name>
    <dbReference type="NCBI Taxonomy" id="280406"/>
    <lineage>
        <taxon>Eukaryota</taxon>
        <taxon>Metazoa</taxon>
        <taxon>Ecdysozoa</taxon>
        <taxon>Arthropoda</taxon>
        <taxon>Chelicerata</taxon>
        <taxon>Arachnida</taxon>
        <taxon>Araneae</taxon>
        <taxon>Araneomorphae</taxon>
        <taxon>Entelegynae</taxon>
        <taxon>Araneoidea</taxon>
        <taxon>Araneidae</taxon>
        <taxon>Larinioides</taxon>
    </lineage>
</organism>
<evidence type="ECO:0000313" key="1">
    <source>
        <dbReference type="EMBL" id="CAL1290072.1"/>
    </source>
</evidence>
<comment type="caution">
    <text evidence="1">The sequence shown here is derived from an EMBL/GenBank/DDBJ whole genome shotgun (WGS) entry which is preliminary data.</text>
</comment>
<sequence>MSDLFPNTSRSSLDTIVSERLEYRKLCANWVPKLWFDHHKTQRMGTVLTFLQRYNHDGDEWAVALKFSREIDRAIQQDET</sequence>
<proteinExistence type="predicted"/>
<accession>A0AAV2B2L2</accession>
<dbReference type="Proteomes" id="UP001497382">
    <property type="component" value="Unassembled WGS sequence"/>
</dbReference>
<dbReference type="EMBL" id="CAXIEN010000258">
    <property type="protein sequence ID" value="CAL1290072.1"/>
    <property type="molecule type" value="Genomic_DNA"/>
</dbReference>
<reference evidence="1 2" key="1">
    <citation type="submission" date="2024-04" db="EMBL/GenBank/DDBJ databases">
        <authorList>
            <person name="Rising A."/>
            <person name="Reimegard J."/>
            <person name="Sonavane S."/>
            <person name="Akerstrom W."/>
            <person name="Nylinder S."/>
            <person name="Hedman E."/>
            <person name="Kallberg Y."/>
        </authorList>
    </citation>
    <scope>NUCLEOTIDE SEQUENCE [LARGE SCALE GENOMIC DNA]</scope>
</reference>
<dbReference type="AlphaFoldDB" id="A0AAV2B2L2"/>
<keyword evidence="2" id="KW-1185">Reference proteome</keyword>
<protein>
    <submittedName>
        <fullName evidence="1">Uncharacterized protein</fullName>
    </submittedName>
</protein>